<dbReference type="InterPro" id="IPR012712">
    <property type="entry name" value="HpaR/FarR"/>
</dbReference>
<dbReference type="AlphaFoldDB" id="A0A2R8AL28"/>
<dbReference type="PANTHER" id="PTHR33164">
    <property type="entry name" value="TRANSCRIPTIONAL REGULATOR, MARR FAMILY"/>
    <property type="match status" value="1"/>
</dbReference>
<accession>A0A2R8AL28</accession>
<dbReference type="InterPro" id="IPR000835">
    <property type="entry name" value="HTH_MarR-typ"/>
</dbReference>
<organism evidence="2 3">
    <name type="scientific">Aliiroseovarius pelagivivens</name>
    <dbReference type="NCBI Taxonomy" id="1639690"/>
    <lineage>
        <taxon>Bacteria</taxon>
        <taxon>Pseudomonadati</taxon>
        <taxon>Pseudomonadota</taxon>
        <taxon>Alphaproteobacteria</taxon>
        <taxon>Rhodobacterales</taxon>
        <taxon>Paracoccaceae</taxon>
        <taxon>Aliiroseovarius</taxon>
    </lineage>
</organism>
<evidence type="ECO:0000313" key="2">
    <source>
        <dbReference type="EMBL" id="SPF76753.1"/>
    </source>
</evidence>
<dbReference type="InterPro" id="IPR039422">
    <property type="entry name" value="MarR/SlyA-like"/>
</dbReference>
<proteinExistence type="predicted"/>
<reference evidence="2 3" key="1">
    <citation type="submission" date="2018-03" db="EMBL/GenBank/DDBJ databases">
        <authorList>
            <person name="Keele B.F."/>
        </authorList>
    </citation>
    <scope>NUCLEOTIDE SEQUENCE [LARGE SCALE GENOMIC DNA]</scope>
    <source>
        <strain evidence="2 3">CECT 8811</strain>
    </source>
</reference>
<dbReference type="PROSITE" id="PS50995">
    <property type="entry name" value="HTH_MARR_2"/>
    <property type="match status" value="1"/>
</dbReference>
<dbReference type="InterPro" id="IPR036388">
    <property type="entry name" value="WH-like_DNA-bd_sf"/>
</dbReference>
<evidence type="ECO:0000313" key="3">
    <source>
        <dbReference type="Proteomes" id="UP000244911"/>
    </source>
</evidence>
<dbReference type="InterPro" id="IPR036390">
    <property type="entry name" value="WH_DNA-bd_sf"/>
</dbReference>
<dbReference type="EMBL" id="OMOI01000001">
    <property type="protein sequence ID" value="SPF76753.1"/>
    <property type="molecule type" value="Genomic_DNA"/>
</dbReference>
<dbReference type="Gene3D" id="1.10.10.10">
    <property type="entry name" value="Winged helix-like DNA-binding domain superfamily/Winged helix DNA-binding domain"/>
    <property type="match status" value="1"/>
</dbReference>
<dbReference type="Pfam" id="PF12802">
    <property type="entry name" value="MarR_2"/>
    <property type="match status" value="1"/>
</dbReference>
<dbReference type="SMART" id="SM00347">
    <property type="entry name" value="HTH_MARR"/>
    <property type="match status" value="1"/>
</dbReference>
<dbReference type="NCBIfam" id="TIGR02337">
    <property type="entry name" value="HpaR"/>
    <property type="match status" value="1"/>
</dbReference>
<dbReference type="CDD" id="cd00090">
    <property type="entry name" value="HTH_ARSR"/>
    <property type="match status" value="1"/>
</dbReference>
<keyword evidence="3" id="KW-1185">Reference proteome</keyword>
<dbReference type="OrthoDB" id="8588347at2"/>
<name>A0A2R8AL28_9RHOB</name>
<dbReference type="GO" id="GO:0006950">
    <property type="term" value="P:response to stress"/>
    <property type="evidence" value="ECO:0007669"/>
    <property type="project" value="TreeGrafter"/>
</dbReference>
<dbReference type="GO" id="GO:0045892">
    <property type="term" value="P:negative regulation of DNA-templated transcription"/>
    <property type="evidence" value="ECO:0007669"/>
    <property type="project" value="InterPro"/>
</dbReference>
<feature type="domain" description="HTH marR-type" evidence="1">
    <location>
        <begin position="1"/>
        <end position="137"/>
    </location>
</feature>
<gene>
    <name evidence="2" type="ORF">ALP8811_01767</name>
</gene>
<evidence type="ECO:0000259" key="1">
    <source>
        <dbReference type="PROSITE" id="PS50995"/>
    </source>
</evidence>
<dbReference type="PANTHER" id="PTHR33164:SF13">
    <property type="entry name" value="4-HYDROXYPHENYLACETATE CATABOLISM PROTEIN"/>
    <property type="match status" value="1"/>
</dbReference>
<dbReference type="GO" id="GO:0003677">
    <property type="term" value="F:DNA binding"/>
    <property type="evidence" value="ECO:0007669"/>
    <property type="project" value="InterPro"/>
</dbReference>
<dbReference type="Proteomes" id="UP000244911">
    <property type="component" value="Unassembled WGS sequence"/>
</dbReference>
<dbReference type="GO" id="GO:0003700">
    <property type="term" value="F:DNA-binding transcription factor activity"/>
    <property type="evidence" value="ECO:0007669"/>
    <property type="project" value="InterPro"/>
</dbReference>
<dbReference type="SUPFAM" id="SSF46785">
    <property type="entry name" value="Winged helix' DNA-binding domain"/>
    <property type="match status" value="1"/>
</dbReference>
<dbReference type="InterPro" id="IPR011991">
    <property type="entry name" value="ArsR-like_HTH"/>
</dbReference>
<sequence>MMKKLDRALPLALLHAREATLKPFRQELDDIGLTVQQWRVIRVLAEGKACCATELAERCVLMPPSLSRILKTLTERGLIERIEDTDARRRRVQITEVGREKYSAMSQKAAGIYEDLEEKFGTDKMETLLDLLNELYNVARAA</sequence>
<protein>
    <recommendedName>
        <fullName evidence="1">HTH marR-type domain-containing protein</fullName>
    </recommendedName>
</protein>